<evidence type="ECO:0000313" key="8">
    <source>
        <dbReference type="EMBL" id="BAE52493.1"/>
    </source>
</evidence>
<dbReference type="SMART" id="SM00091">
    <property type="entry name" value="PAS"/>
    <property type="match status" value="1"/>
</dbReference>
<dbReference type="EMBL" id="AP007255">
    <property type="protein sequence ID" value="BAE52493.1"/>
    <property type="molecule type" value="Genomic_DNA"/>
</dbReference>
<dbReference type="InterPro" id="IPR021796">
    <property type="entry name" value="Tll0287-like_dom"/>
</dbReference>
<evidence type="ECO:0000259" key="6">
    <source>
        <dbReference type="PROSITE" id="PS50109"/>
    </source>
</evidence>
<dbReference type="Pfam" id="PF13185">
    <property type="entry name" value="GAF_2"/>
    <property type="match status" value="1"/>
</dbReference>
<dbReference type="PROSITE" id="PS50109">
    <property type="entry name" value="HIS_KIN"/>
    <property type="match status" value="1"/>
</dbReference>
<evidence type="ECO:0000259" key="7">
    <source>
        <dbReference type="PROSITE" id="PS50112"/>
    </source>
</evidence>
<dbReference type="InterPro" id="IPR029016">
    <property type="entry name" value="GAF-like_dom_sf"/>
</dbReference>
<dbReference type="Pfam" id="PF02518">
    <property type="entry name" value="HATPase_c"/>
    <property type="match status" value="1"/>
</dbReference>
<dbReference type="InterPro" id="IPR003018">
    <property type="entry name" value="GAF"/>
</dbReference>
<dbReference type="PROSITE" id="PS50112">
    <property type="entry name" value="PAS"/>
    <property type="match status" value="1"/>
</dbReference>
<dbReference type="PANTHER" id="PTHR43304:SF1">
    <property type="entry name" value="PAC DOMAIN-CONTAINING PROTEIN"/>
    <property type="match status" value="1"/>
</dbReference>
<accession>Q2W0Y2</accession>
<dbReference type="Pfam" id="PF13426">
    <property type="entry name" value="PAS_9"/>
    <property type="match status" value="1"/>
</dbReference>
<protein>
    <recommendedName>
        <fullName evidence="2">histidine kinase</fullName>
        <ecNumber evidence="2">2.7.13.3</ecNumber>
    </recommendedName>
</protein>
<dbReference type="Proteomes" id="UP000007058">
    <property type="component" value="Chromosome"/>
</dbReference>
<dbReference type="Pfam" id="PF11845">
    <property type="entry name" value="Tll0287-like"/>
    <property type="match status" value="1"/>
</dbReference>
<sequence>MSAFRRLVMGSAVLWTFAVALSFWIGQQAEHRQAIDMAINEARVSAKISIGFRQWAASHGGVYVPPTDRTPPNSFLQVPHRDVETKDGQRLTLVNPAYMMRQLMEQGYVANGRITSLKPLNPANAPDAWEKAALMRLAAGEVEVTELVAPDKVRVMLPIMTEEGCLSCHGHQGYAVGDLRGGVDVVAHLGPHRMMAEESIRRLAVEHLLFWSFVMIGITAVWRAGHHHVREKARIEGGLRLTQFAIDRAADAVFWLDRDGEFFYVNDAACQLLGYTRVELQEMRVSDLNPNHVGDAWDAHWRELKEKKALRFQTQLLQKNGVLIPVEITANYHLCDGKEIDVGFVRDIRDHKAYEEAIVGLKNVYAALSQTNHTILHTRDRQAIFDAVTRIAVEFGHFQLAWIGLIDAKGKSVHPIAFAGESGNYLENLQISLEPGAPTSEGPTARSILSGEPMVVDDFLEFPGTRPWHDKAREAGFRSSASFPIFNQGKAIGGLNLYAGQLAAFSPDLIDLLTQMADEISFGLDRLDLEASHHRQEQDLRDLIDRLTESNAELERFAFVASHDLREPLRTIVSFTQLIQKNMAERLPTEERENFVFVIDAAKRMNLLIHDLLAVSRVSSKDVGYERLSLGDACFSAMKNLHESISESGAEIECSELPEVMGDFVQMMQIFQNLLGNAIKFQVPHRKPHIVISSAKAGGFWTIRVQDNGIGIADTSQDIFELFRRLHPSHAYPGSGIGLAVCKRIITRHGGRIWVEPHDGDGTTFCFTLPEIEG</sequence>
<dbReference type="Gene3D" id="3.30.450.40">
    <property type="match status" value="1"/>
</dbReference>
<keyword evidence="9" id="KW-1185">Reference proteome</keyword>
<proteinExistence type="predicted"/>
<name>Q2W0Y2_PARM1</name>
<keyword evidence="4" id="KW-0808">Transferase</keyword>
<dbReference type="FunFam" id="3.30.565.10:FF:000006">
    <property type="entry name" value="Sensor histidine kinase WalK"/>
    <property type="match status" value="1"/>
</dbReference>
<dbReference type="Pfam" id="PF00512">
    <property type="entry name" value="HisKA"/>
    <property type="match status" value="1"/>
</dbReference>
<evidence type="ECO:0000256" key="5">
    <source>
        <dbReference type="ARBA" id="ARBA00022777"/>
    </source>
</evidence>
<dbReference type="CDD" id="cd00130">
    <property type="entry name" value="PAS"/>
    <property type="match status" value="1"/>
</dbReference>
<evidence type="ECO:0000256" key="3">
    <source>
        <dbReference type="ARBA" id="ARBA00022553"/>
    </source>
</evidence>
<dbReference type="InterPro" id="IPR005467">
    <property type="entry name" value="His_kinase_dom"/>
</dbReference>
<evidence type="ECO:0000256" key="2">
    <source>
        <dbReference type="ARBA" id="ARBA00012438"/>
    </source>
</evidence>
<dbReference type="InterPro" id="IPR052162">
    <property type="entry name" value="Sensor_kinase/Photoreceptor"/>
</dbReference>
<dbReference type="InterPro" id="IPR000014">
    <property type="entry name" value="PAS"/>
</dbReference>
<dbReference type="Gene3D" id="1.10.287.130">
    <property type="match status" value="1"/>
</dbReference>
<dbReference type="EC" id="2.7.13.3" evidence="2"/>
<dbReference type="Gene3D" id="3.30.565.10">
    <property type="entry name" value="Histidine kinase-like ATPase, C-terminal domain"/>
    <property type="match status" value="1"/>
</dbReference>
<gene>
    <name evidence="8" type="ordered locus">amb3689</name>
</gene>
<feature type="domain" description="Histidine kinase" evidence="6">
    <location>
        <begin position="560"/>
        <end position="773"/>
    </location>
</feature>
<dbReference type="SUPFAM" id="SSF55781">
    <property type="entry name" value="GAF domain-like"/>
    <property type="match status" value="1"/>
</dbReference>
<dbReference type="SUPFAM" id="SSF55785">
    <property type="entry name" value="PYP-like sensor domain (PAS domain)"/>
    <property type="match status" value="1"/>
</dbReference>
<dbReference type="InterPro" id="IPR035965">
    <property type="entry name" value="PAS-like_dom_sf"/>
</dbReference>
<dbReference type="InterPro" id="IPR036097">
    <property type="entry name" value="HisK_dim/P_sf"/>
</dbReference>
<keyword evidence="5 8" id="KW-0418">Kinase</keyword>
<dbReference type="STRING" id="342108.amb3689"/>
<dbReference type="KEGG" id="mag:amb3689"/>
<dbReference type="PANTHER" id="PTHR43304">
    <property type="entry name" value="PHYTOCHROME-LIKE PROTEIN CPH1"/>
    <property type="match status" value="1"/>
</dbReference>
<dbReference type="SMART" id="SM00065">
    <property type="entry name" value="GAF"/>
    <property type="match status" value="1"/>
</dbReference>
<organism evidence="8 9">
    <name type="scientific">Paramagnetospirillum magneticum (strain ATCC 700264 / AMB-1)</name>
    <name type="common">Magnetospirillum magneticum</name>
    <dbReference type="NCBI Taxonomy" id="342108"/>
    <lineage>
        <taxon>Bacteria</taxon>
        <taxon>Pseudomonadati</taxon>
        <taxon>Pseudomonadota</taxon>
        <taxon>Alphaproteobacteria</taxon>
        <taxon>Rhodospirillales</taxon>
        <taxon>Magnetospirillaceae</taxon>
        <taxon>Paramagnetospirillum</taxon>
    </lineage>
</organism>
<dbReference type="SMART" id="SM00388">
    <property type="entry name" value="HisKA"/>
    <property type="match status" value="1"/>
</dbReference>
<dbReference type="Gene3D" id="3.30.450.20">
    <property type="entry name" value="PAS domain"/>
    <property type="match status" value="1"/>
</dbReference>
<dbReference type="HOGENOM" id="CLU_000445_114_64_5"/>
<dbReference type="SUPFAM" id="SSF47384">
    <property type="entry name" value="Homodimeric domain of signal transducing histidine kinase"/>
    <property type="match status" value="1"/>
</dbReference>
<evidence type="ECO:0000256" key="4">
    <source>
        <dbReference type="ARBA" id="ARBA00022679"/>
    </source>
</evidence>
<dbReference type="PRINTS" id="PR00344">
    <property type="entry name" value="BCTRLSENSOR"/>
</dbReference>
<dbReference type="InterPro" id="IPR004358">
    <property type="entry name" value="Sig_transdc_His_kin-like_C"/>
</dbReference>
<dbReference type="InterPro" id="IPR003661">
    <property type="entry name" value="HisK_dim/P_dom"/>
</dbReference>
<dbReference type="InterPro" id="IPR003594">
    <property type="entry name" value="HATPase_dom"/>
</dbReference>
<dbReference type="NCBIfam" id="TIGR00229">
    <property type="entry name" value="sensory_box"/>
    <property type="match status" value="1"/>
</dbReference>
<dbReference type="SMART" id="SM00387">
    <property type="entry name" value="HATPase_c"/>
    <property type="match status" value="1"/>
</dbReference>
<evidence type="ECO:0000313" key="9">
    <source>
        <dbReference type="Proteomes" id="UP000007058"/>
    </source>
</evidence>
<dbReference type="GO" id="GO:0000155">
    <property type="term" value="F:phosphorelay sensor kinase activity"/>
    <property type="evidence" value="ECO:0007669"/>
    <property type="project" value="InterPro"/>
</dbReference>
<comment type="catalytic activity">
    <reaction evidence="1">
        <text>ATP + protein L-histidine = ADP + protein N-phospho-L-histidine.</text>
        <dbReference type="EC" id="2.7.13.3"/>
    </reaction>
</comment>
<evidence type="ECO:0000256" key="1">
    <source>
        <dbReference type="ARBA" id="ARBA00000085"/>
    </source>
</evidence>
<reference evidence="8 9" key="1">
    <citation type="journal article" date="2005" name="DNA Res.">
        <title>Complete genome sequence of the facultative anaerobic magnetotactic bacterium Magnetospirillum sp. strain AMB-1.</title>
        <authorList>
            <person name="Matsunaga T."/>
            <person name="Okamura Y."/>
            <person name="Fukuda Y."/>
            <person name="Wahyudi A.T."/>
            <person name="Murase Y."/>
            <person name="Takeyama H."/>
        </authorList>
    </citation>
    <scope>NUCLEOTIDE SEQUENCE [LARGE SCALE GENOMIC DNA]</scope>
    <source>
        <strain evidence="9">ATCC 700264 / AMB-1</strain>
    </source>
</reference>
<dbReference type="InterPro" id="IPR036890">
    <property type="entry name" value="HATPase_C_sf"/>
</dbReference>
<feature type="domain" description="PAS" evidence="7">
    <location>
        <begin position="245"/>
        <end position="280"/>
    </location>
</feature>
<dbReference type="SUPFAM" id="SSF55874">
    <property type="entry name" value="ATPase domain of HSP90 chaperone/DNA topoisomerase II/histidine kinase"/>
    <property type="match status" value="1"/>
</dbReference>
<keyword evidence="3" id="KW-0597">Phosphoprotein</keyword>
<dbReference type="CDD" id="cd00082">
    <property type="entry name" value="HisKA"/>
    <property type="match status" value="1"/>
</dbReference>
<dbReference type="AlphaFoldDB" id="Q2W0Y2"/>